<proteinExistence type="predicted"/>
<dbReference type="EMBL" id="GGEC01085612">
    <property type="protein sequence ID" value="MBX66096.1"/>
    <property type="molecule type" value="Transcribed_RNA"/>
</dbReference>
<name>A0A2P2QGN5_RHIMU</name>
<protein>
    <submittedName>
        <fullName evidence="1">Uncharacterized protein</fullName>
    </submittedName>
</protein>
<organism evidence="1">
    <name type="scientific">Rhizophora mucronata</name>
    <name type="common">Asiatic mangrove</name>
    <dbReference type="NCBI Taxonomy" id="61149"/>
    <lineage>
        <taxon>Eukaryota</taxon>
        <taxon>Viridiplantae</taxon>
        <taxon>Streptophyta</taxon>
        <taxon>Embryophyta</taxon>
        <taxon>Tracheophyta</taxon>
        <taxon>Spermatophyta</taxon>
        <taxon>Magnoliopsida</taxon>
        <taxon>eudicotyledons</taxon>
        <taxon>Gunneridae</taxon>
        <taxon>Pentapetalae</taxon>
        <taxon>rosids</taxon>
        <taxon>fabids</taxon>
        <taxon>Malpighiales</taxon>
        <taxon>Rhizophoraceae</taxon>
        <taxon>Rhizophora</taxon>
    </lineage>
</organism>
<sequence>MSISHHYLFVFPVYKISPSPAAVHC</sequence>
<reference evidence="1" key="1">
    <citation type="submission" date="2018-02" db="EMBL/GenBank/DDBJ databases">
        <title>Rhizophora mucronata_Transcriptome.</title>
        <authorList>
            <person name="Meera S.P."/>
            <person name="Sreeshan A."/>
            <person name="Augustine A."/>
        </authorList>
    </citation>
    <scope>NUCLEOTIDE SEQUENCE</scope>
    <source>
        <tissue evidence="1">Leaf</tissue>
    </source>
</reference>
<accession>A0A2P2QGN5</accession>
<dbReference type="AlphaFoldDB" id="A0A2P2QGN5"/>
<evidence type="ECO:0000313" key="1">
    <source>
        <dbReference type="EMBL" id="MBX66096.1"/>
    </source>
</evidence>